<reference evidence="2" key="1">
    <citation type="submission" date="2021-02" db="EMBL/GenBank/DDBJ databases">
        <authorList>
            <person name="Nowell W R."/>
        </authorList>
    </citation>
    <scope>NUCLEOTIDE SEQUENCE</scope>
</reference>
<gene>
    <name evidence="3" type="ORF">CJN711_LOCUS32636</name>
    <name evidence="2" type="ORF">KQP761_LOCUS3872</name>
    <name evidence="4" type="ORF">MBJ925_LOCUS12101</name>
    <name evidence="7" type="ORF">SMN809_LOCUS31404</name>
    <name evidence="6" type="ORF">WKI299_LOCUS21908</name>
    <name evidence="5" type="ORF">XDN619_LOCUS12592</name>
</gene>
<dbReference type="Gene3D" id="2.130.10.10">
    <property type="entry name" value="YVTN repeat-like/Quinoprotein amine dehydrogenase"/>
    <property type="match status" value="1"/>
</dbReference>
<comment type="caution">
    <text evidence="2">The sequence shown here is derived from an EMBL/GenBank/DDBJ whole genome shotgun (WGS) entry which is preliminary data.</text>
</comment>
<proteinExistence type="predicted"/>
<accession>A0A815CHD9</accession>
<dbReference type="Proteomes" id="UP000663887">
    <property type="component" value="Unassembled WGS sequence"/>
</dbReference>
<dbReference type="PANTHER" id="PTHR32215">
    <property type="entry name" value="CILIA- AND FLAGELLA-ASSOCIATED PROTEIN 57"/>
    <property type="match status" value="1"/>
</dbReference>
<dbReference type="EMBL" id="CAJNRG010004949">
    <property type="protein sequence ID" value="CAF2071129.1"/>
    <property type="molecule type" value="Genomic_DNA"/>
</dbReference>
<dbReference type="InterPro" id="IPR052993">
    <property type="entry name" value="CFA-57"/>
</dbReference>
<evidence type="ECO:0000313" key="2">
    <source>
        <dbReference type="EMBL" id="CAF1282880.1"/>
    </source>
</evidence>
<evidence type="ECO:0000256" key="1">
    <source>
        <dbReference type="SAM" id="MobiDB-lite"/>
    </source>
</evidence>
<dbReference type="EMBL" id="CAJNOV010015649">
    <property type="protein sequence ID" value="CAF1577650.1"/>
    <property type="molecule type" value="Genomic_DNA"/>
</dbReference>
<dbReference type="Proteomes" id="UP000663834">
    <property type="component" value="Unassembled WGS sequence"/>
</dbReference>
<organism evidence="2 8">
    <name type="scientific">Rotaria magnacalcarata</name>
    <dbReference type="NCBI Taxonomy" id="392030"/>
    <lineage>
        <taxon>Eukaryota</taxon>
        <taxon>Metazoa</taxon>
        <taxon>Spiralia</taxon>
        <taxon>Gnathifera</taxon>
        <taxon>Rotifera</taxon>
        <taxon>Eurotatoria</taxon>
        <taxon>Bdelloidea</taxon>
        <taxon>Philodinida</taxon>
        <taxon>Philodinidae</taxon>
        <taxon>Rotaria</taxon>
    </lineage>
</organism>
<evidence type="ECO:0000313" key="6">
    <source>
        <dbReference type="EMBL" id="CAF2108983.1"/>
    </source>
</evidence>
<dbReference type="EMBL" id="CAJOBI010062646">
    <property type="protein sequence ID" value="CAF4422055.1"/>
    <property type="molecule type" value="Genomic_DNA"/>
</dbReference>
<evidence type="ECO:0000313" key="5">
    <source>
        <dbReference type="EMBL" id="CAF2071129.1"/>
    </source>
</evidence>
<evidence type="ECO:0000313" key="3">
    <source>
        <dbReference type="EMBL" id="CAF1577650.1"/>
    </source>
</evidence>
<dbReference type="EMBL" id="CAJNOW010000566">
    <property type="protein sequence ID" value="CAF1282880.1"/>
    <property type="molecule type" value="Genomic_DNA"/>
</dbReference>
<dbReference type="EMBL" id="CAJNRE010005499">
    <property type="protein sequence ID" value="CAF2045814.1"/>
    <property type="molecule type" value="Genomic_DNA"/>
</dbReference>
<dbReference type="Proteomes" id="UP000676336">
    <property type="component" value="Unassembled WGS sequence"/>
</dbReference>
<dbReference type="Proteomes" id="UP000663856">
    <property type="component" value="Unassembled WGS sequence"/>
</dbReference>
<dbReference type="PANTHER" id="PTHR32215:SF0">
    <property type="entry name" value="CILIA- AND FLAGELLA-ASSOCIATED PROTEIN 57"/>
    <property type="match status" value="1"/>
</dbReference>
<dbReference type="EMBL" id="CAJNRF010009339">
    <property type="protein sequence ID" value="CAF2108983.1"/>
    <property type="molecule type" value="Genomic_DNA"/>
</dbReference>
<feature type="region of interest" description="Disordered" evidence="1">
    <location>
        <begin position="264"/>
        <end position="287"/>
    </location>
</feature>
<dbReference type="Proteomes" id="UP000663824">
    <property type="component" value="Unassembled WGS sequence"/>
</dbReference>
<protein>
    <submittedName>
        <fullName evidence="2">Uncharacterized protein</fullName>
    </submittedName>
</protein>
<evidence type="ECO:0000313" key="8">
    <source>
        <dbReference type="Proteomes" id="UP000663834"/>
    </source>
</evidence>
<evidence type="ECO:0000313" key="7">
    <source>
        <dbReference type="EMBL" id="CAF4422055.1"/>
    </source>
</evidence>
<dbReference type="Proteomes" id="UP000663855">
    <property type="component" value="Unassembled WGS sequence"/>
</dbReference>
<dbReference type="InterPro" id="IPR015943">
    <property type="entry name" value="WD40/YVTN_repeat-like_dom_sf"/>
</dbReference>
<dbReference type="AlphaFoldDB" id="A0A815CHD9"/>
<sequence length="287" mass="32670">MRKLSLQRVYGCSTAQRNSIIGLPNNRVAFLAGSYLVIHDCLTNEQRYLSFSAIELLYISSSGSLMGIIDRFTQNGDTRIHIYSTKPIDLLFVIEPDRFGSFIEITINKDDNLLMILHNEPAYMITIQEMKIEFDEQQKFSMIDSASVHVVHGSVFNRMIKKEIIPHVAFVSFCPYSSNLFCATGPALFKMYEIDNQNINQQVVHFRAEFYIFTCHCWLDINSILAATDHGHIFWIHDGSIRSDINLEESITVDINLLKASTSNESSNRQSMTTTPPSKINLLENGN</sequence>
<name>A0A815CHD9_9BILA</name>
<evidence type="ECO:0000313" key="4">
    <source>
        <dbReference type="EMBL" id="CAF2045814.1"/>
    </source>
</evidence>